<evidence type="ECO:0000313" key="3">
    <source>
        <dbReference type="Proteomes" id="UP000199300"/>
    </source>
</evidence>
<proteinExistence type="predicted"/>
<protein>
    <submittedName>
        <fullName evidence="2">Uncharacterized protein</fullName>
    </submittedName>
</protein>
<dbReference type="Proteomes" id="UP000199300">
    <property type="component" value="Unassembled WGS sequence"/>
</dbReference>
<feature type="transmembrane region" description="Helical" evidence="1">
    <location>
        <begin position="31"/>
        <end position="50"/>
    </location>
</feature>
<keyword evidence="3" id="KW-1185">Reference proteome</keyword>
<keyword evidence="1" id="KW-1133">Transmembrane helix</keyword>
<keyword evidence="1" id="KW-0472">Membrane</keyword>
<evidence type="ECO:0000256" key="1">
    <source>
        <dbReference type="SAM" id="Phobius"/>
    </source>
</evidence>
<dbReference type="EMBL" id="FODJ01000008">
    <property type="protein sequence ID" value="SEO50930.1"/>
    <property type="molecule type" value="Genomic_DNA"/>
</dbReference>
<sequence>MKRLLHFVIASIILALALYLNLLGLMRLIPLFITLPVLFFVIHFIMNSLLHRRTFKGFK</sequence>
<organism evidence="2 3">
    <name type="scientific">Amphibacillus marinus</name>
    <dbReference type="NCBI Taxonomy" id="872970"/>
    <lineage>
        <taxon>Bacteria</taxon>
        <taxon>Bacillati</taxon>
        <taxon>Bacillota</taxon>
        <taxon>Bacilli</taxon>
        <taxon>Bacillales</taxon>
        <taxon>Bacillaceae</taxon>
        <taxon>Amphibacillus</taxon>
    </lineage>
</organism>
<gene>
    <name evidence="2" type="ORF">SAMN04488134_10891</name>
</gene>
<evidence type="ECO:0000313" key="2">
    <source>
        <dbReference type="EMBL" id="SEO50930.1"/>
    </source>
</evidence>
<accession>A0A1H8Q9M8</accession>
<keyword evidence="1" id="KW-0812">Transmembrane</keyword>
<name>A0A1H8Q9M8_9BACI</name>
<reference evidence="2 3" key="1">
    <citation type="submission" date="2016-10" db="EMBL/GenBank/DDBJ databases">
        <authorList>
            <person name="de Groot N.N."/>
        </authorList>
    </citation>
    <scope>NUCLEOTIDE SEQUENCE [LARGE SCALE GENOMIC DNA]</scope>
    <source>
        <strain evidence="2 3">CGMCC 1.10434</strain>
    </source>
</reference>
<feature type="transmembrane region" description="Helical" evidence="1">
    <location>
        <begin position="7"/>
        <end position="25"/>
    </location>
</feature>
<dbReference type="OrthoDB" id="2971431at2"/>
<dbReference type="AlphaFoldDB" id="A0A1H8Q9M8"/>